<accession>A0ACB5UP34</accession>
<keyword evidence="2" id="KW-1185">Reference proteome</keyword>
<comment type="caution">
    <text evidence="1">The sequence shown here is derived from an EMBL/GenBank/DDBJ whole genome shotgun (WGS) entry which is preliminary data.</text>
</comment>
<sequence length="478" mass="55848">MNIIWINFTTSIFIIFVIILRTIAMHHISKKTFVFLWEIAILQLLIPVRIPSRVNIYSIVSHFSNNAKNSNMYYTQKVSDSNITVISDLTQYQKVIRSQHGIGNTNVLMILWIAGMVILATYFIISFINSYKRLQMSIPVKNNEFIFEWLNQQKIKRKIKVLSSDRIISPITYGILRPKIILPKIIDYSNDQQLNYILTHEMIHIKRCDVLLKLVSLIALCVHWFNPLVWIMHILLNRDIEISCDEKIITVFGENSKSDYALSLINLAETQRGFSHIFSYFGKNAIQERIVMIMKFKKLSTFSIIMTIIFILSFSSVFAMTVDKPISSNNYIDNQKNNRNIVIVTDTTQIQNGSSSHNKSYIYHNGHLNQVNEKLTEPNYKLEAYSQQEYEQEMEDYIANYKNYMSILEKSELYSQSYLQKQQKIYEDNLEMMKNELDIIKSGKGFIYKPVDEKEYIDENGNVITSSISIGGEYYNMD</sequence>
<evidence type="ECO:0000313" key="1">
    <source>
        <dbReference type="EMBL" id="GMQ64387.1"/>
    </source>
</evidence>
<proteinExistence type="predicted"/>
<protein>
    <submittedName>
        <fullName evidence="1">Uncharacterized protein</fullName>
    </submittedName>
</protein>
<reference evidence="1" key="1">
    <citation type="submission" date="2023-09" db="EMBL/GenBank/DDBJ databases">
        <title>Vallitalea sediminicola and Vallitalea maricola sp. nov., anaerobic bacteria isolated from marine sediment.</title>
        <authorList>
            <person name="Hirano S."/>
            <person name="Maeda A."/>
            <person name="Terahara T."/>
            <person name="Mori K."/>
            <person name="Hamada M."/>
            <person name="Matsumoto R."/>
            <person name="Kobayashi T."/>
        </authorList>
    </citation>
    <scope>NUCLEOTIDE SEQUENCE</scope>
    <source>
        <strain evidence="1">AN17-2</strain>
    </source>
</reference>
<evidence type="ECO:0000313" key="2">
    <source>
        <dbReference type="Proteomes" id="UP001374599"/>
    </source>
</evidence>
<dbReference type="EMBL" id="BTPU01000068">
    <property type="protein sequence ID" value="GMQ64387.1"/>
    <property type="molecule type" value="Genomic_DNA"/>
</dbReference>
<name>A0ACB5UP34_9FIRM</name>
<dbReference type="Proteomes" id="UP001374599">
    <property type="component" value="Unassembled WGS sequence"/>
</dbReference>
<gene>
    <name evidence="1" type="ORF">AN2V17_36240</name>
</gene>
<organism evidence="1 2">
    <name type="scientific">Vallitalea maricola</name>
    <dbReference type="NCBI Taxonomy" id="3074433"/>
    <lineage>
        <taxon>Bacteria</taxon>
        <taxon>Bacillati</taxon>
        <taxon>Bacillota</taxon>
        <taxon>Clostridia</taxon>
        <taxon>Lachnospirales</taxon>
        <taxon>Vallitaleaceae</taxon>
        <taxon>Vallitalea</taxon>
    </lineage>
</organism>